<dbReference type="EMBL" id="JAGPXD010000002">
    <property type="protein sequence ID" value="KAH7366786.1"/>
    <property type="molecule type" value="Genomic_DNA"/>
</dbReference>
<organism evidence="4 5">
    <name type="scientific">Plectosphaerella cucumerina</name>
    <dbReference type="NCBI Taxonomy" id="40658"/>
    <lineage>
        <taxon>Eukaryota</taxon>
        <taxon>Fungi</taxon>
        <taxon>Dikarya</taxon>
        <taxon>Ascomycota</taxon>
        <taxon>Pezizomycotina</taxon>
        <taxon>Sordariomycetes</taxon>
        <taxon>Hypocreomycetidae</taxon>
        <taxon>Glomerellales</taxon>
        <taxon>Plectosphaerellaceae</taxon>
        <taxon>Plectosphaerella</taxon>
    </lineage>
</organism>
<dbReference type="PANTHER" id="PTHR44472">
    <property type="entry name" value="DDB1- AND CUL4-ASSOCIATED FACTOR 4-RELATED"/>
    <property type="match status" value="1"/>
</dbReference>
<dbReference type="GO" id="GO:0080008">
    <property type="term" value="C:Cul4-RING E3 ubiquitin ligase complex"/>
    <property type="evidence" value="ECO:0007669"/>
    <property type="project" value="TreeGrafter"/>
</dbReference>
<dbReference type="InterPro" id="IPR036322">
    <property type="entry name" value="WD40_repeat_dom_sf"/>
</dbReference>
<dbReference type="Gene3D" id="2.130.10.10">
    <property type="entry name" value="YVTN repeat-like/Quinoprotein amine dehydrogenase"/>
    <property type="match status" value="1"/>
</dbReference>
<name>A0A8K0THJ2_9PEZI</name>
<evidence type="ECO:0000256" key="2">
    <source>
        <dbReference type="ARBA" id="ARBA00022737"/>
    </source>
</evidence>
<reference evidence="4" key="1">
    <citation type="journal article" date="2021" name="Nat. Commun.">
        <title>Genetic determinants of endophytism in the Arabidopsis root mycobiome.</title>
        <authorList>
            <person name="Mesny F."/>
            <person name="Miyauchi S."/>
            <person name="Thiergart T."/>
            <person name="Pickel B."/>
            <person name="Atanasova L."/>
            <person name="Karlsson M."/>
            <person name="Huettel B."/>
            <person name="Barry K.W."/>
            <person name="Haridas S."/>
            <person name="Chen C."/>
            <person name="Bauer D."/>
            <person name="Andreopoulos W."/>
            <person name="Pangilinan J."/>
            <person name="LaButti K."/>
            <person name="Riley R."/>
            <person name="Lipzen A."/>
            <person name="Clum A."/>
            <person name="Drula E."/>
            <person name="Henrissat B."/>
            <person name="Kohler A."/>
            <person name="Grigoriev I.V."/>
            <person name="Martin F.M."/>
            <person name="Hacquard S."/>
        </authorList>
    </citation>
    <scope>NUCLEOTIDE SEQUENCE</scope>
    <source>
        <strain evidence="4">MPI-CAGE-AT-0016</strain>
    </source>
</reference>
<gene>
    <name evidence="4" type="ORF">B0T11DRAFT_274099</name>
</gene>
<evidence type="ECO:0000313" key="5">
    <source>
        <dbReference type="Proteomes" id="UP000813385"/>
    </source>
</evidence>
<keyword evidence="2" id="KW-0677">Repeat</keyword>
<keyword evidence="5" id="KW-1185">Reference proteome</keyword>
<sequence>MNVDIPGYFFDPEKKRYFKIEKSNTAPSAAAWSSHNVKRRKHHDAETEAQERRAKLTQRHIRRSRALRDPILAGLLTREMGLRDPSLDGVRSAADVPSAIYAAKLGSRGSVSFRDNQVLGQRAANPECFVVGPSPGSAGRIFCSSDSHANSLILTPPRHYKVTSDGSLRDARDAAGYTRTETGNVLSAYFVPAASSMSYSEKHDVLLLSSHLTPTQLWMIGHNTRSDELVSLSNGRDWRVPRDLSINQVTAAPMSSSLFSTFIGTNAGIVFVDARRQVHYHPSITTSSADADEQKPRRLDVLSQSFHPSNQSIVYVGLRSSQIYCLDTRIPTRAVTQLRHTSSVAQLSTLESDENRLIAAGPRSAMAIYDIRCLRRQPNLHKNQGTTPVLNFPTYTNDAHIQIGFAVHQGGQVVAAADSDGGVGIYSLLSGRRLASPAIDAIKSDGIIKALRFETLGEDRHASLWVGLAGGVEKYSVL</sequence>
<protein>
    <submittedName>
        <fullName evidence="4">Uncharacterized protein</fullName>
    </submittedName>
</protein>
<dbReference type="PANTHER" id="PTHR44472:SF1">
    <property type="entry name" value="DDB1 AND CUL4 ASSOCIATED FACTOR 4"/>
    <property type="match status" value="1"/>
</dbReference>
<dbReference type="SUPFAM" id="SSF50978">
    <property type="entry name" value="WD40 repeat-like"/>
    <property type="match status" value="1"/>
</dbReference>
<evidence type="ECO:0000256" key="1">
    <source>
        <dbReference type="ARBA" id="ARBA00022574"/>
    </source>
</evidence>
<dbReference type="Proteomes" id="UP000813385">
    <property type="component" value="Unassembled WGS sequence"/>
</dbReference>
<dbReference type="AlphaFoldDB" id="A0A8K0THJ2"/>
<dbReference type="OrthoDB" id="128867at2759"/>
<proteinExistence type="predicted"/>
<feature type="region of interest" description="Disordered" evidence="3">
    <location>
        <begin position="29"/>
        <end position="50"/>
    </location>
</feature>
<dbReference type="InterPro" id="IPR015943">
    <property type="entry name" value="WD40/YVTN_repeat-like_dom_sf"/>
</dbReference>
<evidence type="ECO:0000256" key="3">
    <source>
        <dbReference type="SAM" id="MobiDB-lite"/>
    </source>
</evidence>
<keyword evidence="1" id="KW-0853">WD repeat</keyword>
<comment type="caution">
    <text evidence="4">The sequence shown here is derived from an EMBL/GenBank/DDBJ whole genome shotgun (WGS) entry which is preliminary data.</text>
</comment>
<evidence type="ECO:0000313" key="4">
    <source>
        <dbReference type="EMBL" id="KAH7366786.1"/>
    </source>
</evidence>
<dbReference type="InterPro" id="IPR052254">
    <property type="entry name" value="CUL4-DDB1_E3_ligase_receptor"/>
</dbReference>
<accession>A0A8K0THJ2</accession>